<evidence type="ECO:0000259" key="3">
    <source>
        <dbReference type="Pfam" id="PF25954"/>
    </source>
</evidence>
<reference evidence="6" key="1">
    <citation type="submission" date="2015-10" db="EMBL/GenBank/DDBJ databases">
        <authorList>
            <person name="Luecker S."/>
            <person name="Luecker S."/>
        </authorList>
    </citation>
    <scope>NUCLEOTIDE SEQUENCE [LARGE SCALE GENOMIC DNA]</scope>
</reference>
<name>A0A0S4LMC8_9BACT</name>
<dbReference type="STRING" id="1742973.COMA2_50237"/>
<feature type="domain" description="Multidrug resistance protein MdtA-like C-terminal permuted SH3" evidence="4">
    <location>
        <begin position="285"/>
        <end position="346"/>
    </location>
</feature>
<protein>
    <submittedName>
        <fullName evidence="5">Putative RND efflux system, membrane fusion protein</fullName>
    </submittedName>
</protein>
<sequence length="376" mass="40042">MNRRNWIGTVLLLALVLSTGIGLIAWKYESIQDSVAASANQPEPMESITVAVAREMDHRQTTTSIGTVLALRSVMLKNELAGTVREVRLTPGQIVEAGTLLVALDVSVEEAELKAQEAQAALTRTVLTRRQNLNQELATTQEEVDRARADLDIARAQIARTRAIIAKKTLRAPFRARVGIADVHPGQYLDEGTLLTTLQGVGEAVHVDFTVAQQVAAGLRSGETVDVLAPGEALAIKAAIVALDARVDPTTRNAVVRARVEDTRHLLAPGASVRVQVPVGLSRKAVAIPVSALRKGPGGDQVFVIAPDQDLKTRAHVRRVESGTMVGDQVVIHAGLDVGETVAASGSFKLREGVLVAIAPDSSSQKQAQARTVHND</sequence>
<dbReference type="SUPFAM" id="SSF111369">
    <property type="entry name" value="HlyD-like secretion proteins"/>
    <property type="match status" value="1"/>
</dbReference>
<dbReference type="Proteomes" id="UP000198736">
    <property type="component" value="Unassembled WGS sequence"/>
</dbReference>
<evidence type="ECO:0000313" key="6">
    <source>
        <dbReference type="Proteomes" id="UP000198736"/>
    </source>
</evidence>
<gene>
    <name evidence="5" type="ORF">COMA2_50237</name>
</gene>
<feature type="domain" description="CusB-like beta-barrel" evidence="3">
    <location>
        <begin position="206"/>
        <end position="277"/>
    </location>
</feature>
<keyword evidence="6" id="KW-1185">Reference proteome</keyword>
<evidence type="ECO:0000313" key="5">
    <source>
        <dbReference type="EMBL" id="CUS38723.1"/>
    </source>
</evidence>
<feature type="coiled-coil region" evidence="2">
    <location>
        <begin position="101"/>
        <end position="157"/>
    </location>
</feature>
<organism evidence="5 6">
    <name type="scientific">Candidatus Nitrospira nitrificans</name>
    <dbReference type="NCBI Taxonomy" id="1742973"/>
    <lineage>
        <taxon>Bacteria</taxon>
        <taxon>Pseudomonadati</taxon>
        <taxon>Nitrospirota</taxon>
        <taxon>Nitrospiria</taxon>
        <taxon>Nitrospirales</taxon>
        <taxon>Nitrospiraceae</taxon>
        <taxon>Nitrospira</taxon>
    </lineage>
</organism>
<dbReference type="Gene3D" id="2.40.30.170">
    <property type="match status" value="1"/>
</dbReference>
<dbReference type="Gene3D" id="1.10.287.470">
    <property type="entry name" value="Helix hairpin bin"/>
    <property type="match status" value="1"/>
</dbReference>
<evidence type="ECO:0000256" key="2">
    <source>
        <dbReference type="SAM" id="Coils"/>
    </source>
</evidence>
<dbReference type="OrthoDB" id="9800613at2"/>
<dbReference type="AlphaFoldDB" id="A0A0S4LMC8"/>
<dbReference type="PANTHER" id="PTHR30469">
    <property type="entry name" value="MULTIDRUG RESISTANCE PROTEIN MDTA"/>
    <property type="match status" value="1"/>
</dbReference>
<keyword evidence="2" id="KW-0175">Coiled coil</keyword>
<dbReference type="PANTHER" id="PTHR30469:SF11">
    <property type="entry name" value="BLL4320 PROTEIN"/>
    <property type="match status" value="1"/>
</dbReference>
<dbReference type="InterPro" id="IPR058627">
    <property type="entry name" value="MdtA-like_C"/>
</dbReference>
<dbReference type="GO" id="GO:0015562">
    <property type="term" value="F:efflux transmembrane transporter activity"/>
    <property type="evidence" value="ECO:0007669"/>
    <property type="project" value="TreeGrafter"/>
</dbReference>
<dbReference type="Gene3D" id="2.40.50.100">
    <property type="match status" value="1"/>
</dbReference>
<dbReference type="Pfam" id="PF25954">
    <property type="entry name" value="Beta-barrel_RND_2"/>
    <property type="match status" value="1"/>
</dbReference>
<dbReference type="RefSeq" id="WP_090900781.1">
    <property type="nucleotide sequence ID" value="NZ_CZPZ01000032.1"/>
</dbReference>
<evidence type="ECO:0000256" key="1">
    <source>
        <dbReference type="ARBA" id="ARBA00009477"/>
    </source>
</evidence>
<dbReference type="InterPro" id="IPR058792">
    <property type="entry name" value="Beta-barrel_RND_2"/>
</dbReference>
<dbReference type="InterPro" id="IPR006143">
    <property type="entry name" value="RND_pump_MFP"/>
</dbReference>
<proteinExistence type="inferred from homology"/>
<dbReference type="NCBIfam" id="TIGR01730">
    <property type="entry name" value="RND_mfp"/>
    <property type="match status" value="1"/>
</dbReference>
<dbReference type="GO" id="GO:1990281">
    <property type="term" value="C:efflux pump complex"/>
    <property type="evidence" value="ECO:0007669"/>
    <property type="project" value="TreeGrafter"/>
</dbReference>
<dbReference type="Gene3D" id="2.40.420.20">
    <property type="match status" value="1"/>
</dbReference>
<dbReference type="Pfam" id="PF25967">
    <property type="entry name" value="RND-MFP_C"/>
    <property type="match status" value="1"/>
</dbReference>
<dbReference type="EMBL" id="CZPZ01000032">
    <property type="protein sequence ID" value="CUS38723.1"/>
    <property type="molecule type" value="Genomic_DNA"/>
</dbReference>
<accession>A0A0S4LMC8</accession>
<evidence type="ECO:0000259" key="4">
    <source>
        <dbReference type="Pfam" id="PF25967"/>
    </source>
</evidence>
<comment type="similarity">
    <text evidence="1">Belongs to the membrane fusion protein (MFP) (TC 8.A.1) family.</text>
</comment>